<name>A0A845BF91_9PROT</name>
<dbReference type="RefSeq" id="WP_160939063.1">
    <property type="nucleotide sequence ID" value="NZ_SNVJ01000025.1"/>
</dbReference>
<keyword evidence="2" id="KW-1185">Reference proteome</keyword>
<gene>
    <name evidence="1" type="ORF">E0493_20095</name>
</gene>
<accession>A0A845BF91</accession>
<sequence>MTPLPRPSLSAETLPARGNIESPMVALFEDACSASAALRRAGLTRWRQSSPGVVVLAPLPGLREQLYAAGALLVVE</sequence>
<protein>
    <submittedName>
        <fullName evidence="1">Uncharacterized protein</fullName>
    </submittedName>
</protein>
<evidence type="ECO:0000313" key="1">
    <source>
        <dbReference type="EMBL" id="MXP65655.1"/>
    </source>
</evidence>
<proteinExistence type="predicted"/>
<comment type="caution">
    <text evidence="1">The sequence shown here is derived from an EMBL/GenBank/DDBJ whole genome shotgun (WGS) entry which is preliminary data.</text>
</comment>
<dbReference type="EMBL" id="SNVJ01000025">
    <property type="protein sequence ID" value="MXP65655.1"/>
    <property type="molecule type" value="Genomic_DNA"/>
</dbReference>
<evidence type="ECO:0000313" key="2">
    <source>
        <dbReference type="Proteomes" id="UP000460715"/>
    </source>
</evidence>
<reference evidence="1 2" key="1">
    <citation type="submission" date="2019-03" db="EMBL/GenBank/DDBJ databases">
        <title>Roseomonas sp. a novel Roseomonas species isolated from Sea whip Gorgonian.</title>
        <authorList>
            <person name="Li F."/>
            <person name="Pan X."/>
            <person name="Huang S."/>
            <person name="Li Z."/>
            <person name="Meng B."/>
        </authorList>
    </citation>
    <scope>NUCLEOTIDE SEQUENCE [LARGE SCALE GENOMIC DNA]</scope>
    <source>
        <strain evidence="1 2">M0104</strain>
    </source>
</reference>
<dbReference type="Proteomes" id="UP000460715">
    <property type="component" value="Unassembled WGS sequence"/>
</dbReference>
<dbReference type="AlphaFoldDB" id="A0A845BF91"/>
<dbReference type="OrthoDB" id="7276055at2"/>
<organism evidence="1 2">
    <name type="scientific">Teichococcus coralli</name>
    <dbReference type="NCBI Taxonomy" id="2545983"/>
    <lineage>
        <taxon>Bacteria</taxon>
        <taxon>Pseudomonadati</taxon>
        <taxon>Pseudomonadota</taxon>
        <taxon>Alphaproteobacteria</taxon>
        <taxon>Acetobacterales</taxon>
        <taxon>Roseomonadaceae</taxon>
        <taxon>Roseomonas</taxon>
    </lineage>
</organism>